<feature type="domain" description="DM2" evidence="1">
    <location>
        <begin position="20"/>
        <end position="89"/>
    </location>
</feature>
<dbReference type="PANTHER" id="PTHR46235">
    <property type="entry name" value="PHD FINGER-CONTAINING PROTEIN DDB_G0268158"/>
    <property type="match status" value="1"/>
</dbReference>
<dbReference type="AlphaFoldDB" id="A0AAV8SEH0"/>
<keyword evidence="3" id="KW-1185">Reference proteome</keyword>
<sequence>MPNELVEDSKFVHLNADDPVYGPPNDFNFERRDWMTVHPDELPTSGSRLIMGLNPPFGVQTVLENKFIDKALEFRPKLLILIVPPETER</sequence>
<organism evidence="2 3">
    <name type="scientific">Erythroxylum novogranatense</name>
    <dbReference type="NCBI Taxonomy" id="1862640"/>
    <lineage>
        <taxon>Eukaryota</taxon>
        <taxon>Viridiplantae</taxon>
        <taxon>Streptophyta</taxon>
        <taxon>Embryophyta</taxon>
        <taxon>Tracheophyta</taxon>
        <taxon>Spermatophyta</taxon>
        <taxon>Magnoliopsida</taxon>
        <taxon>eudicotyledons</taxon>
        <taxon>Gunneridae</taxon>
        <taxon>Pentapetalae</taxon>
        <taxon>rosids</taxon>
        <taxon>fabids</taxon>
        <taxon>Malpighiales</taxon>
        <taxon>Erythroxylaceae</taxon>
        <taxon>Erythroxylum</taxon>
    </lineage>
</organism>
<name>A0AAV8SEH0_9ROSI</name>
<protein>
    <recommendedName>
        <fullName evidence="1">DM2 domain-containing protein</fullName>
    </recommendedName>
</protein>
<dbReference type="Pfam" id="PF26055">
    <property type="entry name" value="Mtase_EDM2"/>
    <property type="match status" value="1"/>
</dbReference>
<evidence type="ECO:0000313" key="2">
    <source>
        <dbReference type="EMBL" id="KAJ8750636.1"/>
    </source>
</evidence>
<reference evidence="2 3" key="1">
    <citation type="submission" date="2021-09" db="EMBL/GenBank/DDBJ databases">
        <title>Genomic insights and catalytic innovation underlie evolution of tropane alkaloids biosynthesis.</title>
        <authorList>
            <person name="Wang Y.-J."/>
            <person name="Tian T."/>
            <person name="Huang J.-P."/>
            <person name="Huang S.-X."/>
        </authorList>
    </citation>
    <scope>NUCLEOTIDE SEQUENCE [LARGE SCALE GENOMIC DNA]</scope>
    <source>
        <strain evidence="2">KIB-2018</strain>
        <tissue evidence="2">Leaf</tissue>
    </source>
</reference>
<dbReference type="InterPro" id="IPR058939">
    <property type="entry name" value="Mtase_EDM2"/>
</dbReference>
<evidence type="ECO:0000259" key="1">
    <source>
        <dbReference type="Pfam" id="PF26055"/>
    </source>
</evidence>
<dbReference type="Proteomes" id="UP001159364">
    <property type="component" value="Linkage Group LG11"/>
</dbReference>
<gene>
    <name evidence="2" type="ORF">K2173_015817</name>
</gene>
<evidence type="ECO:0000313" key="3">
    <source>
        <dbReference type="Proteomes" id="UP001159364"/>
    </source>
</evidence>
<dbReference type="EMBL" id="JAIWQS010000011">
    <property type="protein sequence ID" value="KAJ8750636.1"/>
    <property type="molecule type" value="Genomic_DNA"/>
</dbReference>
<accession>A0AAV8SEH0</accession>
<proteinExistence type="predicted"/>
<comment type="caution">
    <text evidence="2">The sequence shown here is derived from an EMBL/GenBank/DDBJ whole genome shotgun (WGS) entry which is preliminary data.</text>
</comment>
<dbReference type="PANTHER" id="PTHR46235:SF3">
    <property type="entry name" value="PHD FINGER-CONTAINING PROTEIN DDB_G0268158"/>
    <property type="match status" value="1"/>
</dbReference>